<comment type="subcellular location">
    <subcellularLocation>
        <location evidence="1">Cell membrane</location>
        <topology evidence="1">Multi-pass membrane protein</topology>
    </subcellularLocation>
</comment>
<proteinExistence type="predicted"/>
<dbReference type="EMBL" id="BMER01000002">
    <property type="protein sequence ID" value="GGG90249.1"/>
    <property type="molecule type" value="Genomic_DNA"/>
</dbReference>
<dbReference type="Pfam" id="PF02687">
    <property type="entry name" value="FtsX"/>
    <property type="match status" value="2"/>
</dbReference>
<dbReference type="Pfam" id="PF12704">
    <property type="entry name" value="MacB_PCD"/>
    <property type="match status" value="2"/>
</dbReference>
<protein>
    <submittedName>
        <fullName evidence="9">ABC transporter permease</fullName>
    </submittedName>
</protein>
<feature type="domain" description="ABC3 transporter permease C-terminal" evidence="7">
    <location>
        <begin position="286"/>
        <end position="401"/>
    </location>
</feature>
<dbReference type="Proteomes" id="UP000660862">
    <property type="component" value="Unassembled WGS sequence"/>
</dbReference>
<keyword evidence="2" id="KW-1003">Cell membrane</keyword>
<dbReference type="RefSeq" id="WP_188506462.1">
    <property type="nucleotide sequence ID" value="NZ_BMER01000002.1"/>
</dbReference>
<evidence type="ECO:0000256" key="5">
    <source>
        <dbReference type="ARBA" id="ARBA00023136"/>
    </source>
</evidence>
<name>A0A917HTU4_9SPHI</name>
<feature type="transmembrane region" description="Helical" evidence="6">
    <location>
        <begin position="373"/>
        <end position="396"/>
    </location>
</feature>
<reference evidence="9" key="2">
    <citation type="submission" date="2020-09" db="EMBL/GenBank/DDBJ databases">
        <authorList>
            <person name="Sun Q."/>
            <person name="Zhou Y."/>
        </authorList>
    </citation>
    <scope>NUCLEOTIDE SEQUENCE</scope>
    <source>
        <strain evidence="9">CGMCC 1.12195</strain>
    </source>
</reference>
<feature type="transmembrane region" description="Helical" evidence="6">
    <location>
        <begin position="680"/>
        <end position="707"/>
    </location>
</feature>
<organism evidence="9 10">
    <name type="scientific">Parapedobacter pyrenivorans</name>
    <dbReference type="NCBI Taxonomy" id="1305674"/>
    <lineage>
        <taxon>Bacteria</taxon>
        <taxon>Pseudomonadati</taxon>
        <taxon>Bacteroidota</taxon>
        <taxon>Sphingobacteriia</taxon>
        <taxon>Sphingobacteriales</taxon>
        <taxon>Sphingobacteriaceae</taxon>
        <taxon>Parapedobacter</taxon>
    </lineage>
</organism>
<evidence type="ECO:0000259" key="7">
    <source>
        <dbReference type="Pfam" id="PF02687"/>
    </source>
</evidence>
<dbReference type="AlphaFoldDB" id="A0A917HTU4"/>
<feature type="domain" description="MacB-like periplasmic core" evidence="8">
    <location>
        <begin position="21"/>
        <end position="237"/>
    </location>
</feature>
<feature type="transmembrane region" description="Helical" evidence="6">
    <location>
        <begin position="719"/>
        <end position="747"/>
    </location>
</feature>
<dbReference type="PANTHER" id="PTHR30572">
    <property type="entry name" value="MEMBRANE COMPONENT OF TRANSPORTER-RELATED"/>
    <property type="match status" value="1"/>
</dbReference>
<dbReference type="InterPro" id="IPR025857">
    <property type="entry name" value="MacB_PCD"/>
</dbReference>
<reference evidence="9" key="1">
    <citation type="journal article" date="2014" name="Int. J. Syst. Evol. Microbiol.">
        <title>Complete genome sequence of Corynebacterium casei LMG S-19264T (=DSM 44701T), isolated from a smear-ripened cheese.</title>
        <authorList>
            <consortium name="US DOE Joint Genome Institute (JGI-PGF)"/>
            <person name="Walter F."/>
            <person name="Albersmeier A."/>
            <person name="Kalinowski J."/>
            <person name="Ruckert C."/>
        </authorList>
    </citation>
    <scope>NUCLEOTIDE SEQUENCE</scope>
    <source>
        <strain evidence="9">CGMCC 1.12195</strain>
    </source>
</reference>
<evidence type="ECO:0000256" key="3">
    <source>
        <dbReference type="ARBA" id="ARBA00022692"/>
    </source>
</evidence>
<comment type="caution">
    <text evidence="9">The sequence shown here is derived from an EMBL/GenBank/DDBJ whole genome shotgun (WGS) entry which is preliminary data.</text>
</comment>
<evidence type="ECO:0000256" key="2">
    <source>
        <dbReference type="ARBA" id="ARBA00022475"/>
    </source>
</evidence>
<evidence type="ECO:0000259" key="8">
    <source>
        <dbReference type="Pfam" id="PF12704"/>
    </source>
</evidence>
<sequence length="806" mass="89633">MLKQNFKAAWRSIFRYKTYHFINIGGLAISMSVVMLIMFWIQSELTFDAYHKDAAQLYLLSEFDESEGELAESSPYAAYQTLKAEVPEIALAAAASRGYFPIIAVGSERFYEHNALYVDSNWTQLLDYTLQEGTFDIFKQHTNQIAISRTKARQYFGNRSALGQSIRIDSTAVTVGAVFADIPSNSSFRQDVLIPQHILFSSSYFHQDGSWSDRSSWVVLKLAPGTNPASAAKKITAIYRANHAYYEGKLAHQELVPITDLHLHKGFSYSDLPKGNTNTIRVFALLGALLLLTACVNFVNLSVSRASLRTKEVGIRKVAGASKRQLFFLTMTENMVAIAISMVLTITMVILFLPVFNAQFETHLSFSLFDIQTVVAMLLVFLVVLVLTSVYPALLISNISPLQLFRGRGALRIGNVTLRNSLLVGQLVLAIGMIISVLVIQTQFRYVQQQASGYRMDQVFRFVAAMPDNMLYGGQFEQVEAFRQNLQTLKSELLSSSAIKGVTKVNGVSLIDNPAPMGLGYTWGGYPPVDQPQQAVQLSIDHDYLSLANLHIQEGRWFDRANPSDKRNIVINETAVKTFGLKEPVVGTTFDQQGFRQGTVIGVAKDFHHASLHVPIQPVILELDQHGMGLVFLVEAQAGRVKDALNAVGEVWKQYYPGKPFEYQFVDEEFDNLYKEDRKVFVVLLTFTSLSLLLSSLGILSMALFSAQLRGSEIGIRKVLGATVANIVALLSLNFVKLALVAFVIASPIALWAVKRWLENFAYRVTIPWWAFVIAGLAGIVLVLLSASWQAIRAATANPVKSLRDE</sequence>
<keyword evidence="5 6" id="KW-0472">Membrane</keyword>
<evidence type="ECO:0000256" key="6">
    <source>
        <dbReference type="SAM" id="Phobius"/>
    </source>
</evidence>
<evidence type="ECO:0000313" key="10">
    <source>
        <dbReference type="Proteomes" id="UP000660862"/>
    </source>
</evidence>
<dbReference type="GO" id="GO:0022857">
    <property type="term" value="F:transmembrane transporter activity"/>
    <property type="evidence" value="ECO:0007669"/>
    <property type="project" value="TreeGrafter"/>
</dbReference>
<evidence type="ECO:0000313" key="9">
    <source>
        <dbReference type="EMBL" id="GGG90249.1"/>
    </source>
</evidence>
<feature type="transmembrane region" description="Helical" evidence="6">
    <location>
        <begin position="767"/>
        <end position="785"/>
    </location>
</feature>
<feature type="transmembrane region" description="Helical" evidence="6">
    <location>
        <begin position="326"/>
        <end position="353"/>
    </location>
</feature>
<gene>
    <name evidence="9" type="ORF">GCM10007415_25840</name>
</gene>
<keyword evidence="10" id="KW-1185">Reference proteome</keyword>
<feature type="transmembrane region" description="Helical" evidence="6">
    <location>
        <begin position="21"/>
        <end position="41"/>
    </location>
</feature>
<feature type="transmembrane region" description="Helical" evidence="6">
    <location>
        <begin position="417"/>
        <end position="440"/>
    </location>
</feature>
<evidence type="ECO:0000256" key="1">
    <source>
        <dbReference type="ARBA" id="ARBA00004651"/>
    </source>
</evidence>
<dbReference type="PANTHER" id="PTHR30572:SF18">
    <property type="entry name" value="ABC-TYPE MACROLIDE FAMILY EXPORT SYSTEM PERMEASE COMPONENT 2"/>
    <property type="match status" value="1"/>
</dbReference>
<feature type="domain" description="ABC3 transporter permease C-terminal" evidence="7">
    <location>
        <begin position="686"/>
        <end position="799"/>
    </location>
</feature>
<feature type="transmembrane region" description="Helical" evidence="6">
    <location>
        <begin position="282"/>
        <end position="301"/>
    </location>
</feature>
<accession>A0A917HTU4</accession>
<feature type="domain" description="MacB-like periplasmic core" evidence="8">
    <location>
        <begin position="427"/>
        <end position="608"/>
    </location>
</feature>
<keyword evidence="4 6" id="KW-1133">Transmembrane helix</keyword>
<keyword evidence="3 6" id="KW-0812">Transmembrane</keyword>
<evidence type="ECO:0000256" key="4">
    <source>
        <dbReference type="ARBA" id="ARBA00022989"/>
    </source>
</evidence>
<dbReference type="InterPro" id="IPR050250">
    <property type="entry name" value="Macrolide_Exporter_MacB"/>
</dbReference>
<dbReference type="GO" id="GO:0005886">
    <property type="term" value="C:plasma membrane"/>
    <property type="evidence" value="ECO:0007669"/>
    <property type="project" value="UniProtKB-SubCell"/>
</dbReference>
<dbReference type="InterPro" id="IPR003838">
    <property type="entry name" value="ABC3_permease_C"/>
</dbReference>